<feature type="transmembrane region" description="Helical" evidence="1">
    <location>
        <begin position="194"/>
        <end position="214"/>
    </location>
</feature>
<dbReference type="Proteomes" id="UP001219862">
    <property type="component" value="Unassembled WGS sequence"/>
</dbReference>
<feature type="transmembrane region" description="Helical" evidence="1">
    <location>
        <begin position="6"/>
        <end position="33"/>
    </location>
</feature>
<keyword evidence="1" id="KW-0812">Transmembrane</keyword>
<feature type="transmembrane region" description="Helical" evidence="1">
    <location>
        <begin position="147"/>
        <end position="165"/>
    </location>
</feature>
<feature type="transmembrane region" description="Helical" evidence="1">
    <location>
        <begin position="94"/>
        <end position="117"/>
    </location>
</feature>
<feature type="transmembrane region" description="Helical" evidence="1">
    <location>
        <begin position="359"/>
        <end position="381"/>
    </location>
</feature>
<keyword evidence="3" id="KW-1185">Reference proteome</keyword>
<name>A0ABT5KUT6_9BURK</name>
<feature type="transmembrane region" description="Helical" evidence="1">
    <location>
        <begin position="226"/>
        <end position="254"/>
    </location>
</feature>
<feature type="transmembrane region" description="Helical" evidence="1">
    <location>
        <begin position="329"/>
        <end position="347"/>
    </location>
</feature>
<sequence>MSEYIALAIFLVGFAVLIKIDTVYLIPMILLFFSNLNGLVGWESFALKGFVKFQDYGLLLVCCILAYSRLSSGKFMPSYGRQLSKEFLFNVNNIYWLFMIGLFIFSVFAMGSFVWAVKMGRTFFYGLVYYVICRQLGEDPLRKFEKVINLLAILTVGFGVIYIAYNKFGVKVYPGGEYESFDMGYLLGDVKRNFSGFPTFTYYFILLFTDRLIAARGRAIFNVIGLLVMIACVFFMLTRGALLLTIAMIPAMMLYRRQTPSTMGRILFVSAIAVLGLLALPYVAEAQYLALAKRFEEFGTRGLAGSENAMVRSQEFFQILKNVIDFDPLFGFGFMLPAAFGYVSQVYHGGSADNGVSNIIGVTGFVGAALFVVMILSWIFANIKLQKLKVEPYSRVNFIFIFVMLASMLNGATMSYIWTFALFMAYDLLALASLVNKGPSPDVIDQPDVVLSPIRF</sequence>
<gene>
    <name evidence="2" type="ORF">PRZ01_16000</name>
</gene>
<accession>A0ABT5KUT6</accession>
<reference evidence="2 3" key="1">
    <citation type="submission" date="2022-10" db="EMBL/GenBank/DDBJ databases">
        <title>paucibacter sp. hw8 Genome sequencing.</title>
        <authorList>
            <person name="Park S."/>
        </authorList>
    </citation>
    <scope>NUCLEOTIDE SEQUENCE [LARGE SCALE GENOMIC DNA]</scope>
    <source>
        <strain evidence="3">hw8</strain>
    </source>
</reference>
<feature type="transmembrane region" description="Helical" evidence="1">
    <location>
        <begin position="266"/>
        <end position="284"/>
    </location>
</feature>
<proteinExistence type="predicted"/>
<evidence type="ECO:0000313" key="2">
    <source>
        <dbReference type="EMBL" id="MDC8786694.1"/>
    </source>
</evidence>
<comment type="caution">
    <text evidence="2">The sequence shown here is derived from an EMBL/GenBank/DDBJ whole genome shotgun (WGS) entry which is preliminary data.</text>
</comment>
<evidence type="ECO:0000256" key="1">
    <source>
        <dbReference type="SAM" id="Phobius"/>
    </source>
</evidence>
<dbReference type="RefSeq" id="WP_273597809.1">
    <property type="nucleotide sequence ID" value="NZ_JAQQXS010000015.1"/>
</dbReference>
<evidence type="ECO:0000313" key="3">
    <source>
        <dbReference type="Proteomes" id="UP001219862"/>
    </source>
</evidence>
<dbReference type="EMBL" id="JAQQXS010000015">
    <property type="protein sequence ID" value="MDC8786694.1"/>
    <property type="molecule type" value="Genomic_DNA"/>
</dbReference>
<feature type="transmembrane region" description="Helical" evidence="1">
    <location>
        <begin position="393"/>
        <end position="410"/>
    </location>
</feature>
<evidence type="ECO:0008006" key="4">
    <source>
        <dbReference type="Google" id="ProtNLM"/>
    </source>
</evidence>
<protein>
    <recommendedName>
        <fullName evidence="4">Oligosaccharide repeat unit polymerase</fullName>
    </recommendedName>
</protein>
<organism evidence="2 3">
    <name type="scientific">Roseateles koreensis</name>
    <dbReference type="NCBI Taxonomy" id="2987526"/>
    <lineage>
        <taxon>Bacteria</taxon>
        <taxon>Pseudomonadati</taxon>
        <taxon>Pseudomonadota</taxon>
        <taxon>Betaproteobacteria</taxon>
        <taxon>Burkholderiales</taxon>
        <taxon>Sphaerotilaceae</taxon>
        <taxon>Roseateles</taxon>
    </lineage>
</organism>
<keyword evidence="1" id="KW-0472">Membrane</keyword>
<keyword evidence="1" id="KW-1133">Transmembrane helix</keyword>